<protein>
    <submittedName>
        <fullName evidence="2">Uncharacterized protein</fullName>
    </submittedName>
</protein>
<gene>
    <name evidence="2" type="ORF">SVIM_LOCUS461591</name>
</gene>
<accession>A0A6N2NIV2</accession>
<evidence type="ECO:0000313" key="2">
    <source>
        <dbReference type="EMBL" id="VFU61634.1"/>
    </source>
</evidence>
<reference evidence="2" key="1">
    <citation type="submission" date="2019-03" db="EMBL/GenBank/DDBJ databases">
        <authorList>
            <person name="Mank J."/>
            <person name="Almeida P."/>
        </authorList>
    </citation>
    <scope>NUCLEOTIDE SEQUENCE</scope>
    <source>
        <strain evidence="2">78183</strain>
    </source>
</reference>
<sequence length="125" mass="14265">MPTIENEGEYEETSKGKGTSSSSTQKRQHRKRSRMYEDDGVEKLSKQIGDVAFAIQSLSKNQLDVNALYATVMKVEGFDEITLGDAFDHLVQNEMLTKAFMAKNANLRKIWVQNFVTQHYNRPTC</sequence>
<feature type="region of interest" description="Disordered" evidence="1">
    <location>
        <begin position="1"/>
        <end position="40"/>
    </location>
</feature>
<name>A0A6N2NIV2_SALVM</name>
<evidence type="ECO:0000256" key="1">
    <source>
        <dbReference type="SAM" id="MobiDB-lite"/>
    </source>
</evidence>
<proteinExistence type="predicted"/>
<feature type="compositionally biased region" description="Acidic residues" evidence="1">
    <location>
        <begin position="1"/>
        <end position="11"/>
    </location>
</feature>
<dbReference type="PANTHER" id="PTHR47127">
    <property type="entry name" value="10A19I.15"/>
    <property type="match status" value="1"/>
</dbReference>
<dbReference type="EMBL" id="CAADRP010002129">
    <property type="protein sequence ID" value="VFU61634.1"/>
    <property type="molecule type" value="Genomic_DNA"/>
</dbReference>
<dbReference type="AlphaFoldDB" id="A0A6N2NIV2"/>
<organism evidence="2">
    <name type="scientific">Salix viminalis</name>
    <name type="common">Common osier</name>
    <name type="synonym">Basket willow</name>
    <dbReference type="NCBI Taxonomy" id="40686"/>
    <lineage>
        <taxon>Eukaryota</taxon>
        <taxon>Viridiplantae</taxon>
        <taxon>Streptophyta</taxon>
        <taxon>Embryophyta</taxon>
        <taxon>Tracheophyta</taxon>
        <taxon>Spermatophyta</taxon>
        <taxon>Magnoliopsida</taxon>
        <taxon>eudicotyledons</taxon>
        <taxon>Gunneridae</taxon>
        <taxon>Pentapetalae</taxon>
        <taxon>rosids</taxon>
        <taxon>fabids</taxon>
        <taxon>Malpighiales</taxon>
        <taxon>Salicaceae</taxon>
        <taxon>Saliceae</taxon>
        <taxon>Salix</taxon>
    </lineage>
</organism>